<name>A0A1W0WTB2_HYPEX</name>
<organism evidence="2 3">
    <name type="scientific">Hypsibius exemplaris</name>
    <name type="common">Freshwater tardigrade</name>
    <dbReference type="NCBI Taxonomy" id="2072580"/>
    <lineage>
        <taxon>Eukaryota</taxon>
        <taxon>Metazoa</taxon>
        <taxon>Ecdysozoa</taxon>
        <taxon>Tardigrada</taxon>
        <taxon>Eutardigrada</taxon>
        <taxon>Parachela</taxon>
        <taxon>Hypsibioidea</taxon>
        <taxon>Hypsibiidae</taxon>
        <taxon>Hypsibius</taxon>
    </lineage>
</organism>
<dbReference type="GO" id="GO:0005737">
    <property type="term" value="C:cytoplasm"/>
    <property type="evidence" value="ECO:0007669"/>
    <property type="project" value="TreeGrafter"/>
</dbReference>
<evidence type="ECO:0000313" key="2">
    <source>
        <dbReference type="EMBL" id="OQV18449.1"/>
    </source>
</evidence>
<keyword evidence="3" id="KW-1185">Reference proteome</keyword>
<dbReference type="InterPro" id="IPR055261">
    <property type="entry name" value="PI_transfer_N"/>
</dbReference>
<protein>
    <submittedName>
        <fullName evidence="2">Phosphatidylinositol transfer protein alpha isoform</fullName>
    </submittedName>
</protein>
<dbReference type="EMBL" id="MTYJ01000049">
    <property type="protein sequence ID" value="OQV18449.1"/>
    <property type="molecule type" value="Genomic_DNA"/>
</dbReference>
<dbReference type="GO" id="GO:0008525">
    <property type="term" value="F:phosphatidylcholine transporter activity"/>
    <property type="evidence" value="ECO:0007669"/>
    <property type="project" value="TreeGrafter"/>
</dbReference>
<dbReference type="PANTHER" id="PTHR10658">
    <property type="entry name" value="PHOSPHATIDYLINOSITOL TRANSFER PROTEIN"/>
    <property type="match status" value="1"/>
</dbReference>
<evidence type="ECO:0000259" key="1">
    <source>
        <dbReference type="Pfam" id="PF02121"/>
    </source>
</evidence>
<dbReference type="InterPro" id="IPR001666">
    <property type="entry name" value="PI_transfer"/>
</dbReference>
<dbReference type="AlphaFoldDB" id="A0A1W0WTB2"/>
<gene>
    <name evidence="2" type="ORF">BV898_07459</name>
</gene>
<dbReference type="Proteomes" id="UP000192578">
    <property type="component" value="Unassembled WGS sequence"/>
</dbReference>
<dbReference type="FunFam" id="3.30.530.20:FF:000028">
    <property type="entry name" value="Phosphatidylinositol transfer protein 5"/>
    <property type="match status" value="1"/>
</dbReference>
<evidence type="ECO:0000313" key="3">
    <source>
        <dbReference type="Proteomes" id="UP000192578"/>
    </source>
</evidence>
<dbReference type="Gene3D" id="3.30.530.20">
    <property type="match status" value="1"/>
</dbReference>
<dbReference type="GO" id="GO:0008526">
    <property type="term" value="F:phosphatidylinositol transfer activity"/>
    <property type="evidence" value="ECO:0007669"/>
    <property type="project" value="TreeGrafter"/>
</dbReference>
<comment type="caution">
    <text evidence="2">The sequence shown here is derived from an EMBL/GenBank/DDBJ whole genome shotgun (WGS) entry which is preliminary data.</text>
</comment>
<dbReference type="SUPFAM" id="SSF55961">
    <property type="entry name" value="Bet v1-like"/>
    <property type="match status" value="1"/>
</dbReference>
<dbReference type="GO" id="GO:0035091">
    <property type="term" value="F:phosphatidylinositol binding"/>
    <property type="evidence" value="ECO:0007669"/>
    <property type="project" value="TreeGrafter"/>
</dbReference>
<reference evidence="3" key="1">
    <citation type="submission" date="2017-01" db="EMBL/GenBank/DDBJ databases">
        <title>Comparative genomics of anhydrobiosis in the tardigrade Hypsibius dujardini.</title>
        <authorList>
            <person name="Yoshida Y."/>
            <person name="Koutsovoulos G."/>
            <person name="Laetsch D."/>
            <person name="Stevens L."/>
            <person name="Kumar S."/>
            <person name="Horikawa D."/>
            <person name="Ishino K."/>
            <person name="Komine S."/>
            <person name="Tomita M."/>
            <person name="Blaxter M."/>
            <person name="Arakawa K."/>
        </authorList>
    </citation>
    <scope>NUCLEOTIDE SEQUENCE [LARGE SCALE GENOMIC DNA]</scope>
    <source>
        <strain evidence="3">Z151</strain>
    </source>
</reference>
<dbReference type="Pfam" id="PF02121">
    <property type="entry name" value="IP_trans"/>
    <property type="match status" value="1"/>
</dbReference>
<feature type="domain" description="Phosphatidylinositol transfer protein N-terminal" evidence="1">
    <location>
        <begin position="1"/>
        <end position="263"/>
    </location>
</feature>
<dbReference type="PANTHER" id="PTHR10658:SF11">
    <property type="entry name" value="VIBRATOR, ISOFORM B"/>
    <property type="match status" value="1"/>
</dbReference>
<dbReference type="GO" id="GO:0031210">
    <property type="term" value="F:phosphatidylcholine binding"/>
    <property type="evidence" value="ECO:0007669"/>
    <property type="project" value="TreeGrafter"/>
</dbReference>
<dbReference type="InterPro" id="IPR023393">
    <property type="entry name" value="START-like_dom_sf"/>
</dbReference>
<dbReference type="GO" id="GO:0071944">
    <property type="term" value="C:cell periphery"/>
    <property type="evidence" value="ECO:0007669"/>
    <property type="project" value="UniProtKB-ARBA"/>
</dbReference>
<dbReference type="PRINTS" id="PR00391">
    <property type="entry name" value="PITRANSFER"/>
</dbReference>
<accession>A0A1W0WTB2</accession>
<proteinExistence type="predicted"/>
<sequence length="292" mass="33761">MIIKEYRIVLPISVEEFKIAQLYTFAEASKNETGGGEGVEVCRNEPFWNVPLVEGGKASDGQFTHKVYRIQSKVPGWLRAITPQGSLEFHEEAWNAYPLCKTEFSNPAYMKENFRLTIQTLHLPDRGGSPNVHNLSPDKLKKREVVHVDIANDEINPKALSVSLSYSLRDYREKWDPQKFRSVKTNRGPLIGPWQDQSEPVMCCYKLVTVEFKWFPVGPKIESFIHKSERRLFLSFHRQLFCSIDEWSGLTMANIRKLEEETKADLDKQRNHGDIRSHFLAFFIACSNSVFF</sequence>
<dbReference type="OrthoDB" id="18453at2759"/>